<gene>
    <name evidence="5" type="ORF">HY544_00205</name>
</gene>
<dbReference type="EMBL" id="JACQPB010000002">
    <property type="protein sequence ID" value="MBI4209919.1"/>
    <property type="molecule type" value="Genomic_DNA"/>
</dbReference>
<organism evidence="5 6">
    <name type="scientific">Candidatus Iainarchaeum sp</name>
    <dbReference type="NCBI Taxonomy" id="3101447"/>
    <lineage>
        <taxon>Archaea</taxon>
        <taxon>Candidatus Iainarchaeota</taxon>
        <taxon>Candidatus Iainarchaeia</taxon>
        <taxon>Candidatus Iainarchaeales</taxon>
        <taxon>Candidatus Iainarchaeaceae</taxon>
        <taxon>Candidatus Iainarchaeum</taxon>
    </lineage>
</organism>
<dbReference type="GO" id="GO:0030976">
    <property type="term" value="F:thiamine pyrophosphate binding"/>
    <property type="evidence" value="ECO:0007669"/>
    <property type="project" value="TreeGrafter"/>
</dbReference>
<keyword evidence="4" id="KW-0574">Periplasm</keyword>
<evidence type="ECO:0000256" key="3">
    <source>
        <dbReference type="ARBA" id="ARBA00022729"/>
    </source>
</evidence>
<dbReference type="InterPro" id="IPR005948">
    <property type="entry name" value="ThiB-like"/>
</dbReference>
<dbReference type="GO" id="GO:0015888">
    <property type="term" value="P:thiamine transport"/>
    <property type="evidence" value="ECO:0007669"/>
    <property type="project" value="InterPro"/>
</dbReference>
<dbReference type="CDD" id="cd13545">
    <property type="entry name" value="PBP2_TbpA"/>
    <property type="match status" value="1"/>
</dbReference>
<dbReference type="PANTHER" id="PTHR30006:SF3">
    <property type="entry name" value="THIAMINE-BINDING PERIPLASMIC PROTEIN"/>
    <property type="match status" value="1"/>
</dbReference>
<evidence type="ECO:0000256" key="2">
    <source>
        <dbReference type="ARBA" id="ARBA00022448"/>
    </source>
</evidence>
<dbReference type="SUPFAM" id="SSF53850">
    <property type="entry name" value="Periplasmic binding protein-like II"/>
    <property type="match status" value="1"/>
</dbReference>
<dbReference type="Pfam" id="PF13343">
    <property type="entry name" value="SBP_bac_6"/>
    <property type="match status" value="1"/>
</dbReference>
<sequence length="357" mass="39640">MFPGKRFLLVLAVFALLFAGCVQQGGVRQDMNASGPDGAGKAAEPRELVVYTYDSMASEYGIGPQIVPKFEAKCGCKVKMIAKGDAGQVLASLVLEKGNPRADVIVGIDNSLLSRAVKSGVVEKFTPRNMSIVPERLRFDKEGHFTPYDFGYFAFVYDSNKVRDLNSFDSLLRAQLERKIAVQNPRTSSPGLGLLLWTVAVYGDPGYKGFWQKFRKSVLSVTAGWDESAGMFSAGEVPVYLSYSTSPPYYAEFEGRPEFVAGEFMEGHYVQVEGMGIVKGAKNRGLAEQFIEFSLTPDFQGEVPLNQFMFPVNESVELPESFKYAFKPARQLELDPALVEEKQEEWISEWEKIMKSG</sequence>
<evidence type="ECO:0000256" key="4">
    <source>
        <dbReference type="ARBA" id="ARBA00022764"/>
    </source>
</evidence>
<dbReference type="GO" id="GO:0042597">
    <property type="term" value="C:periplasmic space"/>
    <property type="evidence" value="ECO:0007669"/>
    <property type="project" value="UniProtKB-SubCell"/>
</dbReference>
<accession>A0A8T3YNW5</accession>
<proteinExistence type="predicted"/>
<evidence type="ECO:0000256" key="1">
    <source>
        <dbReference type="ARBA" id="ARBA00004418"/>
    </source>
</evidence>
<protein>
    <submittedName>
        <fullName evidence="5">Thiamine ABC transporter substrate-binding protein</fullName>
    </submittedName>
</protein>
<reference evidence="5" key="1">
    <citation type="submission" date="2020-07" db="EMBL/GenBank/DDBJ databases">
        <title>Huge and variable diversity of episymbiotic CPR bacteria and DPANN archaea in groundwater ecosystems.</title>
        <authorList>
            <person name="He C.Y."/>
            <person name="Keren R."/>
            <person name="Whittaker M."/>
            <person name="Farag I.F."/>
            <person name="Doudna J."/>
            <person name="Cate J.H.D."/>
            <person name="Banfield J.F."/>
        </authorList>
    </citation>
    <scope>NUCLEOTIDE SEQUENCE</scope>
    <source>
        <strain evidence="5">NC_groundwater_1296_Ag_S-0.2um_52_80</strain>
    </source>
</reference>
<name>A0A8T3YNW5_9ARCH</name>
<comment type="subcellular location">
    <subcellularLocation>
        <location evidence="1">Periplasm</location>
    </subcellularLocation>
</comment>
<dbReference type="PROSITE" id="PS51257">
    <property type="entry name" value="PROKAR_LIPOPROTEIN"/>
    <property type="match status" value="1"/>
</dbReference>
<evidence type="ECO:0000313" key="6">
    <source>
        <dbReference type="Proteomes" id="UP000732298"/>
    </source>
</evidence>
<keyword evidence="3" id="KW-0732">Signal</keyword>
<dbReference type="GO" id="GO:0030975">
    <property type="term" value="F:thiamine binding"/>
    <property type="evidence" value="ECO:0007669"/>
    <property type="project" value="InterPro"/>
</dbReference>
<keyword evidence="2" id="KW-0813">Transport</keyword>
<dbReference type="PANTHER" id="PTHR30006">
    <property type="entry name" value="THIAMINE-BINDING PERIPLASMIC PROTEIN-RELATED"/>
    <property type="match status" value="1"/>
</dbReference>
<dbReference type="AlphaFoldDB" id="A0A8T3YNW5"/>
<evidence type="ECO:0000313" key="5">
    <source>
        <dbReference type="EMBL" id="MBI4209919.1"/>
    </source>
</evidence>
<comment type="caution">
    <text evidence="5">The sequence shown here is derived from an EMBL/GenBank/DDBJ whole genome shotgun (WGS) entry which is preliminary data.</text>
</comment>
<dbReference type="NCBIfam" id="TIGR01254">
    <property type="entry name" value="sfuA"/>
    <property type="match status" value="1"/>
</dbReference>
<dbReference type="Proteomes" id="UP000732298">
    <property type="component" value="Unassembled WGS sequence"/>
</dbReference>
<dbReference type="Gene3D" id="3.40.190.10">
    <property type="entry name" value="Periplasmic binding protein-like II"/>
    <property type="match status" value="2"/>
</dbReference>